<keyword evidence="2" id="KW-1185">Reference proteome</keyword>
<evidence type="ECO:0000313" key="2">
    <source>
        <dbReference type="Proteomes" id="UP000242153"/>
    </source>
</evidence>
<evidence type="ECO:0000313" key="1">
    <source>
        <dbReference type="EMBL" id="OHX54007.1"/>
    </source>
</evidence>
<dbReference type="EMBL" id="MBQG01000053">
    <property type="protein sequence ID" value="OHX54007.1"/>
    <property type="molecule type" value="Genomic_DNA"/>
</dbReference>
<accession>A0ABX3D2P6</accession>
<organism evidence="1 2">
    <name type="scientific">Planococcus salinarum</name>
    <dbReference type="NCBI Taxonomy" id="622695"/>
    <lineage>
        <taxon>Bacteria</taxon>
        <taxon>Bacillati</taxon>
        <taxon>Bacillota</taxon>
        <taxon>Bacilli</taxon>
        <taxon>Bacillales</taxon>
        <taxon>Caryophanaceae</taxon>
        <taxon>Planococcus</taxon>
    </lineage>
</organism>
<reference evidence="1" key="1">
    <citation type="submission" date="2016-07" db="EMBL/GenBank/DDBJ databases">
        <title>Draft genome Planococcus salivarum.</title>
        <authorList>
            <person name="See-Too W.S."/>
        </authorList>
    </citation>
    <scope>NUCLEOTIDE SEQUENCE [LARGE SCALE GENOMIC DNA]</scope>
    <source>
        <strain evidence="1">DSM 23820</strain>
    </source>
</reference>
<dbReference type="Proteomes" id="UP000242153">
    <property type="component" value="Unassembled WGS sequence"/>
</dbReference>
<protein>
    <submittedName>
        <fullName evidence="1">Uncharacterized protein</fullName>
    </submittedName>
</protein>
<sequence>MNELQIESGIKAGLLLYYLLNFYLYKLNNRVVSVIASSLWTGQRLCSCALLVAKVRHLRLATFAPAISREEHSSLLRRHSPAPEPLRRLGGGFDRESFIDMEQKSEDAQGSRNAVGFPTVFRAK</sequence>
<name>A0ABX3D2P6_9BACL</name>
<comment type="caution">
    <text evidence="1">The sequence shown here is derived from an EMBL/GenBank/DDBJ whole genome shotgun (WGS) entry which is preliminary data.</text>
</comment>
<gene>
    <name evidence="1" type="ORF">BB776_01360</name>
</gene>
<proteinExistence type="predicted"/>